<feature type="domain" description="Enoyl reductase (ER)" evidence="9">
    <location>
        <begin position="25"/>
        <end position="351"/>
    </location>
</feature>
<organism evidence="10 11">
    <name type="scientific">Bursaphelenchus okinawaensis</name>
    <dbReference type="NCBI Taxonomy" id="465554"/>
    <lineage>
        <taxon>Eukaryota</taxon>
        <taxon>Metazoa</taxon>
        <taxon>Ecdysozoa</taxon>
        <taxon>Nematoda</taxon>
        <taxon>Chromadorea</taxon>
        <taxon>Rhabditida</taxon>
        <taxon>Tylenchina</taxon>
        <taxon>Tylenchomorpha</taxon>
        <taxon>Aphelenchoidea</taxon>
        <taxon>Aphelenchoididae</taxon>
        <taxon>Bursaphelenchus</taxon>
    </lineage>
</organism>
<dbReference type="EMBL" id="CAJFDH010000002">
    <property type="protein sequence ID" value="CAD5213101.1"/>
    <property type="molecule type" value="Genomic_DNA"/>
</dbReference>
<gene>
    <name evidence="10" type="ORF">BOKJ2_LOCUS4902</name>
</gene>
<dbReference type="InterPro" id="IPR013149">
    <property type="entry name" value="ADH-like_C"/>
</dbReference>
<keyword evidence="6" id="KW-0560">Oxidoreductase</keyword>
<evidence type="ECO:0000313" key="11">
    <source>
        <dbReference type="Proteomes" id="UP000614601"/>
    </source>
</evidence>
<dbReference type="Gene3D" id="3.90.180.10">
    <property type="entry name" value="Medium-chain alcohol dehydrogenases, catalytic domain"/>
    <property type="match status" value="1"/>
</dbReference>
<evidence type="ECO:0000313" key="10">
    <source>
        <dbReference type="EMBL" id="CAD5213101.1"/>
    </source>
</evidence>
<protein>
    <recommendedName>
        <fullName evidence="3">alcohol dehydrogenase</fullName>
        <ecNumber evidence="3">1.1.1.1</ecNumber>
    </recommendedName>
</protein>
<dbReference type="GO" id="GO:0004022">
    <property type="term" value="F:alcohol dehydrogenase (NAD+) activity"/>
    <property type="evidence" value="ECO:0007669"/>
    <property type="project" value="UniProtKB-EC"/>
</dbReference>
<keyword evidence="4 8" id="KW-0479">Metal-binding</keyword>
<accession>A0A811KAG8</accession>
<dbReference type="PANTHER" id="PTHR42940">
    <property type="entry name" value="ALCOHOL DEHYDROGENASE 1-RELATED"/>
    <property type="match status" value="1"/>
</dbReference>
<dbReference type="SUPFAM" id="SSF51735">
    <property type="entry name" value="NAD(P)-binding Rossmann-fold domains"/>
    <property type="match status" value="1"/>
</dbReference>
<dbReference type="AlphaFoldDB" id="A0A811KAG8"/>
<dbReference type="Pfam" id="PF00107">
    <property type="entry name" value="ADH_zinc_N"/>
    <property type="match status" value="1"/>
</dbReference>
<comment type="cofactor">
    <cofactor evidence="1 8">
        <name>Zn(2+)</name>
        <dbReference type="ChEBI" id="CHEBI:29105"/>
    </cofactor>
</comment>
<name>A0A811KAG8_9BILA</name>
<evidence type="ECO:0000256" key="2">
    <source>
        <dbReference type="ARBA" id="ARBA00008072"/>
    </source>
</evidence>
<dbReference type="CDD" id="cd08297">
    <property type="entry name" value="CAD3"/>
    <property type="match status" value="1"/>
</dbReference>
<dbReference type="InterPro" id="IPR002328">
    <property type="entry name" value="ADH_Zn_CS"/>
</dbReference>
<dbReference type="Proteomes" id="UP000783686">
    <property type="component" value="Unassembled WGS sequence"/>
</dbReference>
<dbReference type="GO" id="GO:0008270">
    <property type="term" value="F:zinc ion binding"/>
    <property type="evidence" value="ECO:0007669"/>
    <property type="project" value="InterPro"/>
</dbReference>
<dbReference type="PROSITE" id="PS00059">
    <property type="entry name" value="ADH_ZINC"/>
    <property type="match status" value="1"/>
</dbReference>
<evidence type="ECO:0000256" key="1">
    <source>
        <dbReference type="ARBA" id="ARBA00001947"/>
    </source>
</evidence>
<evidence type="ECO:0000256" key="3">
    <source>
        <dbReference type="ARBA" id="ARBA00013190"/>
    </source>
</evidence>
<evidence type="ECO:0000259" key="9">
    <source>
        <dbReference type="SMART" id="SM00829"/>
    </source>
</evidence>
<dbReference type="InterPro" id="IPR036291">
    <property type="entry name" value="NAD(P)-bd_dom_sf"/>
</dbReference>
<evidence type="ECO:0000256" key="6">
    <source>
        <dbReference type="ARBA" id="ARBA00023002"/>
    </source>
</evidence>
<comment type="caution">
    <text evidence="10">The sequence shown here is derived from an EMBL/GenBank/DDBJ whole genome shotgun (WGS) entry which is preliminary data.</text>
</comment>
<dbReference type="FunFam" id="3.40.50.720:FF:000039">
    <property type="entry name" value="Alcohol dehydrogenase AdhP"/>
    <property type="match status" value="1"/>
</dbReference>
<keyword evidence="11" id="KW-1185">Reference proteome</keyword>
<dbReference type="Proteomes" id="UP000614601">
    <property type="component" value="Unassembled WGS sequence"/>
</dbReference>
<evidence type="ECO:0000256" key="8">
    <source>
        <dbReference type="RuleBase" id="RU361277"/>
    </source>
</evidence>
<dbReference type="OrthoDB" id="1879366at2759"/>
<dbReference type="Pfam" id="PF08240">
    <property type="entry name" value="ADH_N"/>
    <property type="match status" value="1"/>
</dbReference>
<dbReference type="GO" id="GO:0005737">
    <property type="term" value="C:cytoplasm"/>
    <property type="evidence" value="ECO:0007669"/>
    <property type="project" value="TreeGrafter"/>
</dbReference>
<dbReference type="InterPro" id="IPR011032">
    <property type="entry name" value="GroES-like_sf"/>
</dbReference>
<evidence type="ECO:0000256" key="4">
    <source>
        <dbReference type="ARBA" id="ARBA00022723"/>
    </source>
</evidence>
<proteinExistence type="inferred from homology"/>
<dbReference type="InterPro" id="IPR013154">
    <property type="entry name" value="ADH-like_N"/>
</dbReference>
<evidence type="ECO:0000256" key="5">
    <source>
        <dbReference type="ARBA" id="ARBA00022833"/>
    </source>
</evidence>
<dbReference type="PANTHER" id="PTHR42940:SF3">
    <property type="entry name" value="ALCOHOL DEHYDROGENASE 1-RELATED"/>
    <property type="match status" value="1"/>
</dbReference>
<keyword evidence="7" id="KW-0520">NAD</keyword>
<reference evidence="10" key="1">
    <citation type="submission" date="2020-09" db="EMBL/GenBank/DDBJ databases">
        <authorList>
            <person name="Kikuchi T."/>
        </authorList>
    </citation>
    <scope>NUCLEOTIDE SEQUENCE</scope>
    <source>
        <strain evidence="10">SH1</strain>
    </source>
</reference>
<dbReference type="EMBL" id="CAJFCW020000002">
    <property type="protein sequence ID" value="CAG9099102.1"/>
    <property type="molecule type" value="Genomic_DNA"/>
</dbReference>
<dbReference type="SMART" id="SM00829">
    <property type="entry name" value="PKS_ER"/>
    <property type="match status" value="1"/>
</dbReference>
<sequence>MIKIFHPVMTSIPKTQKAAVYDDYSAPIVIKDTPVPEPSHDDVLVKILYSGVCYSDVSIHGGLLPGQKFPCVGGHEGVGVVVKVGDHVQDVKVGEKVGVKWVNGTCLNCEYCRAGREPNCCRPIYTGYSREGTYQQFTLIKENHAIKLPDSVNLAEAAPILCAGVTVYKALKDSGLRAGQTLAVTGAGGGLGTLAIQYAKAMGLKVLAVDAGAKEQVCKDVGADYFVDPFSTKDIVATIQELTKGGPNGVLNLANSGPAINKSIEYVRTGGTVIIVALPKNAKLDADIVSTVLRNITIRTSYVGTRQDTDEALDFLARGKVKVPIEIRPFSRLVESLEQVGKGQVQGRIVIDLWQ</sequence>
<comment type="similarity">
    <text evidence="2 8">Belongs to the zinc-containing alcohol dehydrogenase family.</text>
</comment>
<dbReference type="SUPFAM" id="SSF50129">
    <property type="entry name" value="GroES-like"/>
    <property type="match status" value="1"/>
</dbReference>
<keyword evidence="5 8" id="KW-0862">Zinc</keyword>
<dbReference type="Gene3D" id="3.40.50.720">
    <property type="entry name" value="NAD(P)-binding Rossmann-like Domain"/>
    <property type="match status" value="1"/>
</dbReference>
<evidence type="ECO:0000256" key="7">
    <source>
        <dbReference type="ARBA" id="ARBA00023027"/>
    </source>
</evidence>
<dbReference type="InterPro" id="IPR020843">
    <property type="entry name" value="ER"/>
</dbReference>
<dbReference type="EC" id="1.1.1.1" evidence="3"/>